<gene>
    <name evidence="2" type="ORF">EVAR_35442_1</name>
</gene>
<name>A0A4C1Z6N4_EUMVA</name>
<sequence>MSTERGRGEGDVEWKSEVERNRRLRPKCFSSIRPRLITHDLHKTKRFFEAAPPISQLRNTSGELRYQTEVTRTPIDIPIVILKIYTPPKPYLIPFLHPKVGWESLSPRYLRESCARRGAGGRRGRRVNPPEPVECSSLGGSPER</sequence>
<accession>A0A4C1Z6N4</accession>
<dbReference type="EMBL" id="BGZK01001616">
    <property type="protein sequence ID" value="GBP83350.1"/>
    <property type="molecule type" value="Genomic_DNA"/>
</dbReference>
<proteinExistence type="predicted"/>
<evidence type="ECO:0000256" key="1">
    <source>
        <dbReference type="SAM" id="MobiDB-lite"/>
    </source>
</evidence>
<protein>
    <submittedName>
        <fullName evidence="2">Uncharacterized protein</fullName>
    </submittedName>
</protein>
<evidence type="ECO:0000313" key="2">
    <source>
        <dbReference type="EMBL" id="GBP83350.1"/>
    </source>
</evidence>
<reference evidence="2 3" key="1">
    <citation type="journal article" date="2019" name="Commun. Biol.">
        <title>The bagworm genome reveals a unique fibroin gene that provides high tensile strength.</title>
        <authorList>
            <person name="Kono N."/>
            <person name="Nakamura H."/>
            <person name="Ohtoshi R."/>
            <person name="Tomita M."/>
            <person name="Numata K."/>
            <person name="Arakawa K."/>
        </authorList>
    </citation>
    <scope>NUCLEOTIDE SEQUENCE [LARGE SCALE GENOMIC DNA]</scope>
</reference>
<organism evidence="2 3">
    <name type="scientific">Eumeta variegata</name>
    <name type="common">Bagworm moth</name>
    <name type="synonym">Eumeta japonica</name>
    <dbReference type="NCBI Taxonomy" id="151549"/>
    <lineage>
        <taxon>Eukaryota</taxon>
        <taxon>Metazoa</taxon>
        <taxon>Ecdysozoa</taxon>
        <taxon>Arthropoda</taxon>
        <taxon>Hexapoda</taxon>
        <taxon>Insecta</taxon>
        <taxon>Pterygota</taxon>
        <taxon>Neoptera</taxon>
        <taxon>Endopterygota</taxon>
        <taxon>Lepidoptera</taxon>
        <taxon>Glossata</taxon>
        <taxon>Ditrysia</taxon>
        <taxon>Tineoidea</taxon>
        <taxon>Psychidae</taxon>
        <taxon>Oiketicinae</taxon>
        <taxon>Eumeta</taxon>
    </lineage>
</organism>
<feature type="region of interest" description="Disordered" evidence="1">
    <location>
        <begin position="117"/>
        <end position="144"/>
    </location>
</feature>
<evidence type="ECO:0000313" key="3">
    <source>
        <dbReference type="Proteomes" id="UP000299102"/>
    </source>
</evidence>
<dbReference type="Proteomes" id="UP000299102">
    <property type="component" value="Unassembled WGS sequence"/>
</dbReference>
<dbReference type="AlphaFoldDB" id="A0A4C1Z6N4"/>
<keyword evidence="3" id="KW-1185">Reference proteome</keyword>
<comment type="caution">
    <text evidence="2">The sequence shown here is derived from an EMBL/GenBank/DDBJ whole genome shotgun (WGS) entry which is preliminary data.</text>
</comment>